<evidence type="ECO:0000259" key="14">
    <source>
        <dbReference type="PROSITE" id="PS50109"/>
    </source>
</evidence>
<dbReference type="Pfam" id="PF13188">
    <property type="entry name" value="PAS_8"/>
    <property type="match status" value="1"/>
</dbReference>
<dbReference type="SUPFAM" id="SSF47384">
    <property type="entry name" value="Homodimeric domain of signal transducing histidine kinase"/>
    <property type="match status" value="1"/>
</dbReference>
<accession>A0ABP3UHS0</accession>
<dbReference type="NCBIfam" id="TIGR00229">
    <property type="entry name" value="sensory_box"/>
    <property type="match status" value="1"/>
</dbReference>
<dbReference type="Gene3D" id="1.10.287.130">
    <property type="match status" value="1"/>
</dbReference>
<evidence type="ECO:0000256" key="12">
    <source>
        <dbReference type="ARBA" id="ARBA00023136"/>
    </source>
</evidence>
<feature type="domain" description="HAMP" evidence="16">
    <location>
        <begin position="180"/>
        <end position="232"/>
    </location>
</feature>
<dbReference type="EC" id="2.7.13.3" evidence="3"/>
<gene>
    <name evidence="17" type="ORF">GCM10008906_07010</name>
</gene>
<evidence type="ECO:0000256" key="9">
    <source>
        <dbReference type="ARBA" id="ARBA00022840"/>
    </source>
</evidence>
<comment type="caution">
    <text evidence="17">The sequence shown here is derived from an EMBL/GenBank/DDBJ whole genome shotgun (WGS) entry which is preliminary data.</text>
</comment>
<evidence type="ECO:0000256" key="11">
    <source>
        <dbReference type="ARBA" id="ARBA00023012"/>
    </source>
</evidence>
<reference evidence="18" key="1">
    <citation type="journal article" date="2019" name="Int. J. Syst. Evol. Microbiol.">
        <title>The Global Catalogue of Microorganisms (GCM) 10K type strain sequencing project: providing services to taxonomists for standard genome sequencing and annotation.</title>
        <authorList>
            <consortium name="The Broad Institute Genomics Platform"/>
            <consortium name="The Broad Institute Genome Sequencing Center for Infectious Disease"/>
            <person name="Wu L."/>
            <person name="Ma J."/>
        </authorList>
    </citation>
    <scope>NUCLEOTIDE SEQUENCE [LARGE SCALE GENOMIC DNA]</scope>
    <source>
        <strain evidence="18">JCM 1407</strain>
    </source>
</reference>
<organism evidence="17 18">
    <name type="scientific">Clostridium oceanicum</name>
    <dbReference type="NCBI Taxonomy" id="1543"/>
    <lineage>
        <taxon>Bacteria</taxon>
        <taxon>Bacillati</taxon>
        <taxon>Bacillota</taxon>
        <taxon>Clostridia</taxon>
        <taxon>Eubacteriales</taxon>
        <taxon>Clostridiaceae</taxon>
        <taxon>Clostridium</taxon>
    </lineage>
</organism>
<dbReference type="SUPFAM" id="SSF55785">
    <property type="entry name" value="PYP-like sensor domain (PAS domain)"/>
    <property type="match status" value="1"/>
</dbReference>
<dbReference type="Gene3D" id="3.30.565.10">
    <property type="entry name" value="Histidine kinase-like ATPase, C-terminal domain"/>
    <property type="match status" value="1"/>
</dbReference>
<evidence type="ECO:0000256" key="5">
    <source>
        <dbReference type="ARBA" id="ARBA00022679"/>
    </source>
</evidence>
<keyword evidence="10 13" id="KW-1133">Transmembrane helix</keyword>
<evidence type="ECO:0000313" key="18">
    <source>
        <dbReference type="Proteomes" id="UP001501510"/>
    </source>
</evidence>
<dbReference type="NCBIfam" id="NF046044">
    <property type="entry name" value="PnpS"/>
    <property type="match status" value="1"/>
</dbReference>
<dbReference type="EMBL" id="BAAACG010000006">
    <property type="protein sequence ID" value="GAA0734638.1"/>
    <property type="molecule type" value="Genomic_DNA"/>
</dbReference>
<comment type="subcellular location">
    <subcellularLocation>
        <location evidence="2">Membrane</location>
        <topology evidence="2">Multi-pass membrane protein</topology>
    </subcellularLocation>
</comment>
<feature type="transmembrane region" description="Helical" evidence="13">
    <location>
        <begin position="159"/>
        <end position="178"/>
    </location>
</feature>
<evidence type="ECO:0000259" key="16">
    <source>
        <dbReference type="PROSITE" id="PS50885"/>
    </source>
</evidence>
<evidence type="ECO:0000256" key="13">
    <source>
        <dbReference type="SAM" id="Phobius"/>
    </source>
</evidence>
<dbReference type="PROSITE" id="PS50109">
    <property type="entry name" value="HIS_KIN"/>
    <property type="match status" value="1"/>
</dbReference>
<comment type="catalytic activity">
    <reaction evidence="1">
        <text>ATP + protein L-histidine = ADP + protein N-phospho-L-histidine.</text>
        <dbReference type="EC" id="2.7.13.3"/>
    </reaction>
</comment>
<dbReference type="InterPro" id="IPR000014">
    <property type="entry name" value="PAS"/>
</dbReference>
<dbReference type="InterPro" id="IPR036890">
    <property type="entry name" value="HATPase_C_sf"/>
</dbReference>
<dbReference type="InterPro" id="IPR003661">
    <property type="entry name" value="HisK_dim/P_dom"/>
</dbReference>
<keyword evidence="5" id="KW-0808">Transferase</keyword>
<feature type="domain" description="Histidine kinase" evidence="14">
    <location>
        <begin position="355"/>
        <end position="572"/>
    </location>
</feature>
<evidence type="ECO:0000313" key="17">
    <source>
        <dbReference type="EMBL" id="GAA0734638.1"/>
    </source>
</evidence>
<dbReference type="InterPro" id="IPR036097">
    <property type="entry name" value="HisK_dim/P_sf"/>
</dbReference>
<dbReference type="PROSITE" id="PS50885">
    <property type="entry name" value="HAMP"/>
    <property type="match status" value="1"/>
</dbReference>
<keyword evidence="9 17" id="KW-0067">ATP-binding</keyword>
<evidence type="ECO:0000256" key="7">
    <source>
        <dbReference type="ARBA" id="ARBA00022741"/>
    </source>
</evidence>
<evidence type="ECO:0000256" key="6">
    <source>
        <dbReference type="ARBA" id="ARBA00022692"/>
    </source>
</evidence>
<name>A0ABP3UHS0_9CLOT</name>
<dbReference type="PANTHER" id="PTHR42878">
    <property type="entry name" value="TWO-COMPONENT HISTIDINE KINASE"/>
    <property type="match status" value="1"/>
</dbReference>
<keyword evidence="8" id="KW-0418">Kinase</keyword>
<dbReference type="GO" id="GO:0005524">
    <property type="term" value="F:ATP binding"/>
    <property type="evidence" value="ECO:0007669"/>
    <property type="project" value="UniProtKB-KW"/>
</dbReference>
<dbReference type="Proteomes" id="UP001501510">
    <property type="component" value="Unassembled WGS sequence"/>
</dbReference>
<protein>
    <recommendedName>
        <fullName evidence="3">histidine kinase</fullName>
        <ecNumber evidence="3">2.7.13.3</ecNumber>
    </recommendedName>
</protein>
<dbReference type="Gene3D" id="3.30.450.20">
    <property type="entry name" value="PAS domain"/>
    <property type="match status" value="1"/>
</dbReference>
<sequence>MKKKIMISMLGVLVLSLTIVSSLFMIIINYQYVENAKKELKNTNYMFINIYKEQKGDIKKFSSFSKKLLKESDIRITLVDKKGKVLSDSKNDISKLDNHNKRDEVIDARQKGQGYSIRHSASIYSDSLYYATKFDDSYIIRTSMKMKQVSFSEGEYFKYYIYIIIFSLVVSILFSSRLSHAIVEPIKYLNFITSRMAKGELDRRVTITSDDEIGELGKTFNNMSDKLENTLREVIDKQNRLEAILKSMDSGVIAIDKEFKVIMINPYAKKLFGIKGDVIGENLMDKIRDFEFENIFRNDDIDNKEINILWPNKRDLRVKTADIVSKYDLIGKVAVVQDVTDIKRLEKMREQFVANVSHELKTPLTSIKGFAETLKYVENKDTREKFLKIINDEAERLTRLIQDILVLSNIEKNKNTEEMQTFNINDLIEDVLYLVKKSADNKSISIFLNKDDLPNIKGYKDKYKQLVINLIDNAIKYTEPEGRVIVTTNLDNTSNNIVLVVEDTGVGIPKKYLDRIFERFYRIDKARSRSEGGTGLGLAIVKHIVISINGKIEVQSEPNKGSKFIIRIPIYQ</sequence>
<dbReference type="Pfam" id="PF02518">
    <property type="entry name" value="HATPase_c"/>
    <property type="match status" value="1"/>
</dbReference>
<dbReference type="SMART" id="SM00387">
    <property type="entry name" value="HATPase_c"/>
    <property type="match status" value="1"/>
</dbReference>
<dbReference type="PROSITE" id="PS50112">
    <property type="entry name" value="PAS"/>
    <property type="match status" value="1"/>
</dbReference>
<evidence type="ECO:0000259" key="15">
    <source>
        <dbReference type="PROSITE" id="PS50112"/>
    </source>
</evidence>
<dbReference type="Pfam" id="PF00512">
    <property type="entry name" value="HisKA"/>
    <property type="match status" value="1"/>
</dbReference>
<dbReference type="SMART" id="SM00388">
    <property type="entry name" value="HisKA"/>
    <property type="match status" value="1"/>
</dbReference>
<dbReference type="InterPro" id="IPR003660">
    <property type="entry name" value="HAMP_dom"/>
</dbReference>
<dbReference type="CDD" id="cd06225">
    <property type="entry name" value="HAMP"/>
    <property type="match status" value="1"/>
</dbReference>
<keyword evidence="12 13" id="KW-0472">Membrane</keyword>
<keyword evidence="6 13" id="KW-0812">Transmembrane</keyword>
<evidence type="ECO:0000256" key="2">
    <source>
        <dbReference type="ARBA" id="ARBA00004141"/>
    </source>
</evidence>
<dbReference type="RefSeq" id="WP_343758940.1">
    <property type="nucleotide sequence ID" value="NZ_BAAACG010000006.1"/>
</dbReference>
<dbReference type="SMART" id="SM00304">
    <property type="entry name" value="HAMP"/>
    <property type="match status" value="1"/>
</dbReference>
<evidence type="ECO:0000256" key="8">
    <source>
        <dbReference type="ARBA" id="ARBA00022777"/>
    </source>
</evidence>
<evidence type="ECO:0000256" key="3">
    <source>
        <dbReference type="ARBA" id="ARBA00012438"/>
    </source>
</evidence>
<keyword evidence="18" id="KW-1185">Reference proteome</keyword>
<dbReference type="CDD" id="cd00082">
    <property type="entry name" value="HisKA"/>
    <property type="match status" value="1"/>
</dbReference>
<dbReference type="SMART" id="SM00091">
    <property type="entry name" value="PAS"/>
    <property type="match status" value="1"/>
</dbReference>
<dbReference type="PANTHER" id="PTHR42878:SF7">
    <property type="entry name" value="SENSOR HISTIDINE KINASE GLRK"/>
    <property type="match status" value="1"/>
</dbReference>
<dbReference type="SUPFAM" id="SSF158472">
    <property type="entry name" value="HAMP domain-like"/>
    <property type="match status" value="1"/>
</dbReference>
<dbReference type="SUPFAM" id="SSF55874">
    <property type="entry name" value="ATPase domain of HSP90 chaperone/DNA topoisomerase II/histidine kinase"/>
    <property type="match status" value="1"/>
</dbReference>
<feature type="domain" description="PAS" evidence="15">
    <location>
        <begin position="237"/>
        <end position="274"/>
    </location>
</feature>
<evidence type="ECO:0000256" key="1">
    <source>
        <dbReference type="ARBA" id="ARBA00000085"/>
    </source>
</evidence>
<feature type="transmembrane region" description="Helical" evidence="13">
    <location>
        <begin position="12"/>
        <end position="32"/>
    </location>
</feature>
<dbReference type="PRINTS" id="PR00344">
    <property type="entry name" value="BCTRLSENSOR"/>
</dbReference>
<evidence type="ECO:0000256" key="10">
    <source>
        <dbReference type="ARBA" id="ARBA00022989"/>
    </source>
</evidence>
<dbReference type="InterPro" id="IPR050351">
    <property type="entry name" value="BphY/WalK/GraS-like"/>
</dbReference>
<dbReference type="InterPro" id="IPR004358">
    <property type="entry name" value="Sig_transdc_His_kin-like_C"/>
</dbReference>
<dbReference type="InterPro" id="IPR005467">
    <property type="entry name" value="His_kinase_dom"/>
</dbReference>
<keyword evidence="4" id="KW-0597">Phosphoprotein</keyword>
<keyword evidence="11" id="KW-0902">Two-component regulatory system</keyword>
<evidence type="ECO:0000256" key="4">
    <source>
        <dbReference type="ARBA" id="ARBA00022553"/>
    </source>
</evidence>
<dbReference type="Gene3D" id="6.10.340.10">
    <property type="match status" value="1"/>
</dbReference>
<keyword evidence="7" id="KW-0547">Nucleotide-binding</keyword>
<dbReference type="InterPro" id="IPR035965">
    <property type="entry name" value="PAS-like_dom_sf"/>
</dbReference>
<dbReference type="Pfam" id="PF00672">
    <property type="entry name" value="HAMP"/>
    <property type="match status" value="1"/>
</dbReference>
<dbReference type="InterPro" id="IPR003594">
    <property type="entry name" value="HATPase_dom"/>
</dbReference>
<dbReference type="CDD" id="cd00130">
    <property type="entry name" value="PAS"/>
    <property type="match status" value="1"/>
</dbReference>
<proteinExistence type="predicted"/>
<dbReference type="CDD" id="cd00075">
    <property type="entry name" value="HATPase"/>
    <property type="match status" value="1"/>
</dbReference>